<sequence length="128" mass="14512">MAVSMGQEEEQEASVVDVERNGREYNVERTKAAEKRAKTTEKRLQTMTKREPTDMVGRPTTSGRHNGNKGFPGRRLPPTDCKRNQGSKQRIQASVEQLKRRARAWFGIKIRPLNSLLSLSFSSLVVIN</sequence>
<organism evidence="1 2">
    <name type="scientific">Catharanthus roseus</name>
    <name type="common">Madagascar periwinkle</name>
    <name type="synonym">Vinca rosea</name>
    <dbReference type="NCBI Taxonomy" id="4058"/>
    <lineage>
        <taxon>Eukaryota</taxon>
        <taxon>Viridiplantae</taxon>
        <taxon>Streptophyta</taxon>
        <taxon>Embryophyta</taxon>
        <taxon>Tracheophyta</taxon>
        <taxon>Spermatophyta</taxon>
        <taxon>Magnoliopsida</taxon>
        <taxon>eudicotyledons</taxon>
        <taxon>Gunneridae</taxon>
        <taxon>Pentapetalae</taxon>
        <taxon>asterids</taxon>
        <taxon>lamiids</taxon>
        <taxon>Gentianales</taxon>
        <taxon>Apocynaceae</taxon>
        <taxon>Rauvolfioideae</taxon>
        <taxon>Vinceae</taxon>
        <taxon>Catharanthinae</taxon>
        <taxon>Catharanthus</taxon>
    </lineage>
</organism>
<dbReference type="Proteomes" id="UP001060085">
    <property type="component" value="Linkage Group LG05"/>
</dbReference>
<comment type="caution">
    <text evidence="1">The sequence shown here is derived from an EMBL/GenBank/DDBJ whole genome shotgun (WGS) entry which is preliminary data.</text>
</comment>
<name>A0ACC0AUI9_CATRO</name>
<evidence type="ECO:0000313" key="1">
    <source>
        <dbReference type="EMBL" id="KAI5664005.1"/>
    </source>
</evidence>
<dbReference type="EMBL" id="CM044705">
    <property type="protein sequence ID" value="KAI5664005.1"/>
    <property type="molecule type" value="Genomic_DNA"/>
</dbReference>
<gene>
    <name evidence="1" type="ORF">M9H77_23328</name>
</gene>
<reference evidence="2" key="1">
    <citation type="journal article" date="2023" name="Nat. Plants">
        <title>Single-cell RNA sequencing provides a high-resolution roadmap for understanding the multicellular compartmentation of specialized metabolism.</title>
        <authorList>
            <person name="Sun S."/>
            <person name="Shen X."/>
            <person name="Li Y."/>
            <person name="Li Y."/>
            <person name="Wang S."/>
            <person name="Li R."/>
            <person name="Zhang H."/>
            <person name="Shen G."/>
            <person name="Guo B."/>
            <person name="Wei J."/>
            <person name="Xu J."/>
            <person name="St-Pierre B."/>
            <person name="Chen S."/>
            <person name="Sun C."/>
        </authorList>
    </citation>
    <scope>NUCLEOTIDE SEQUENCE [LARGE SCALE GENOMIC DNA]</scope>
</reference>
<proteinExistence type="predicted"/>
<protein>
    <submittedName>
        <fullName evidence="1">Uncharacterized protein</fullName>
    </submittedName>
</protein>
<accession>A0ACC0AUI9</accession>
<keyword evidence="2" id="KW-1185">Reference proteome</keyword>
<evidence type="ECO:0000313" key="2">
    <source>
        <dbReference type="Proteomes" id="UP001060085"/>
    </source>
</evidence>